<sequence>MASVVCAPEPINFTHQNGVIDASITIDTGRKLIQIRTDDGVSLSPNGTKLIVTCGNGKYLIDCRSSGGALATYKHMFNIVSQMYQKRDRAQTKLDAKEKKSNY</sequence>
<name>A0A6C0CUB0_9ZZZZ</name>
<dbReference type="EMBL" id="MN739481">
    <property type="protein sequence ID" value="QHT07324.1"/>
    <property type="molecule type" value="Genomic_DNA"/>
</dbReference>
<dbReference type="AlphaFoldDB" id="A0A6C0CUB0"/>
<proteinExistence type="predicted"/>
<protein>
    <submittedName>
        <fullName evidence="1">Uncharacterized protein</fullName>
    </submittedName>
</protein>
<accession>A0A6C0CUB0</accession>
<reference evidence="1" key="1">
    <citation type="journal article" date="2020" name="Nature">
        <title>Giant virus diversity and host interactions through global metagenomics.</title>
        <authorList>
            <person name="Schulz F."/>
            <person name="Roux S."/>
            <person name="Paez-Espino D."/>
            <person name="Jungbluth S."/>
            <person name="Walsh D.A."/>
            <person name="Denef V.J."/>
            <person name="McMahon K.D."/>
            <person name="Konstantinidis K.T."/>
            <person name="Eloe-Fadrosh E.A."/>
            <person name="Kyrpides N.C."/>
            <person name="Woyke T."/>
        </authorList>
    </citation>
    <scope>NUCLEOTIDE SEQUENCE</scope>
    <source>
        <strain evidence="1">GVMAG-M-3300021963-12</strain>
    </source>
</reference>
<evidence type="ECO:0000313" key="1">
    <source>
        <dbReference type="EMBL" id="QHT07324.1"/>
    </source>
</evidence>
<organism evidence="1">
    <name type="scientific">viral metagenome</name>
    <dbReference type="NCBI Taxonomy" id="1070528"/>
    <lineage>
        <taxon>unclassified sequences</taxon>
        <taxon>metagenomes</taxon>
        <taxon>organismal metagenomes</taxon>
    </lineage>
</organism>